<evidence type="ECO:0000313" key="1">
    <source>
        <dbReference type="EMBL" id="KAG0411694.1"/>
    </source>
</evidence>
<proteinExistence type="predicted"/>
<dbReference type="Proteomes" id="UP000805193">
    <property type="component" value="Unassembled WGS sequence"/>
</dbReference>
<sequence>MATSRRTTWSCDVRGARYRTRDTSRPHRMAEKVMARGRGGAEKPDRGNKLGGQVEGSESEREGRAEKRAREGAGESAGNNAPEKHDGKASRWRQRPRPPSNEKPGSPQPQGHSIASTLQAPESCEPDQRNTTATRWRQRPKPPKPQESCEARIASIARPPAGVSAPSL</sequence>
<keyword evidence="2" id="KW-1185">Reference proteome</keyword>
<gene>
    <name evidence="1" type="ORF">HPB47_011176</name>
</gene>
<dbReference type="EMBL" id="JABSTQ010011412">
    <property type="protein sequence ID" value="KAG0411694.1"/>
    <property type="molecule type" value="Genomic_DNA"/>
</dbReference>
<organism evidence="1 2">
    <name type="scientific">Ixodes persulcatus</name>
    <name type="common">Taiga tick</name>
    <dbReference type="NCBI Taxonomy" id="34615"/>
    <lineage>
        <taxon>Eukaryota</taxon>
        <taxon>Metazoa</taxon>
        <taxon>Ecdysozoa</taxon>
        <taxon>Arthropoda</taxon>
        <taxon>Chelicerata</taxon>
        <taxon>Arachnida</taxon>
        <taxon>Acari</taxon>
        <taxon>Parasitiformes</taxon>
        <taxon>Ixodida</taxon>
        <taxon>Ixodoidea</taxon>
        <taxon>Ixodidae</taxon>
        <taxon>Ixodinae</taxon>
        <taxon>Ixodes</taxon>
    </lineage>
</organism>
<protein>
    <submittedName>
        <fullName evidence="1">Uncharacterized protein</fullName>
    </submittedName>
</protein>
<evidence type="ECO:0000313" key="2">
    <source>
        <dbReference type="Proteomes" id="UP000805193"/>
    </source>
</evidence>
<accession>A0AC60NX15</accession>
<comment type="caution">
    <text evidence="1">The sequence shown here is derived from an EMBL/GenBank/DDBJ whole genome shotgun (WGS) entry which is preliminary data.</text>
</comment>
<reference evidence="1 2" key="1">
    <citation type="journal article" date="2020" name="Cell">
        <title>Large-Scale Comparative Analyses of Tick Genomes Elucidate Their Genetic Diversity and Vector Capacities.</title>
        <authorList>
            <consortium name="Tick Genome and Microbiome Consortium (TIGMIC)"/>
            <person name="Jia N."/>
            <person name="Wang J."/>
            <person name="Shi W."/>
            <person name="Du L."/>
            <person name="Sun Y."/>
            <person name="Zhan W."/>
            <person name="Jiang J.F."/>
            <person name="Wang Q."/>
            <person name="Zhang B."/>
            <person name="Ji P."/>
            <person name="Bell-Sakyi L."/>
            <person name="Cui X.M."/>
            <person name="Yuan T.T."/>
            <person name="Jiang B.G."/>
            <person name="Yang W.F."/>
            <person name="Lam T.T."/>
            <person name="Chang Q.C."/>
            <person name="Ding S.J."/>
            <person name="Wang X.J."/>
            <person name="Zhu J.G."/>
            <person name="Ruan X.D."/>
            <person name="Zhao L."/>
            <person name="Wei J.T."/>
            <person name="Ye R.Z."/>
            <person name="Que T.C."/>
            <person name="Du C.H."/>
            <person name="Zhou Y.H."/>
            <person name="Cheng J.X."/>
            <person name="Dai P.F."/>
            <person name="Guo W.B."/>
            <person name="Han X.H."/>
            <person name="Huang E.J."/>
            <person name="Li L.F."/>
            <person name="Wei W."/>
            <person name="Gao Y.C."/>
            <person name="Liu J.Z."/>
            <person name="Shao H.Z."/>
            <person name="Wang X."/>
            <person name="Wang C.C."/>
            <person name="Yang T.C."/>
            <person name="Huo Q.B."/>
            <person name="Li W."/>
            <person name="Chen H.Y."/>
            <person name="Chen S.E."/>
            <person name="Zhou L.G."/>
            <person name="Ni X.B."/>
            <person name="Tian J.H."/>
            <person name="Sheng Y."/>
            <person name="Liu T."/>
            <person name="Pan Y.S."/>
            <person name="Xia L.Y."/>
            <person name="Li J."/>
            <person name="Zhao F."/>
            <person name="Cao W.C."/>
        </authorList>
    </citation>
    <scope>NUCLEOTIDE SEQUENCE [LARGE SCALE GENOMIC DNA]</scope>
    <source>
        <strain evidence="1">Iper-2018</strain>
    </source>
</reference>
<name>A0AC60NX15_IXOPE</name>